<evidence type="ECO:0000313" key="3">
    <source>
        <dbReference type="Proteomes" id="UP001165085"/>
    </source>
</evidence>
<reference evidence="3" key="1">
    <citation type="journal article" date="2023" name="Commun. Biol.">
        <title>Genome analysis of Parmales, the sister group of diatoms, reveals the evolutionary specialization of diatoms from phago-mixotrophs to photoautotrophs.</title>
        <authorList>
            <person name="Ban H."/>
            <person name="Sato S."/>
            <person name="Yoshikawa S."/>
            <person name="Yamada K."/>
            <person name="Nakamura Y."/>
            <person name="Ichinomiya M."/>
            <person name="Sato N."/>
            <person name="Blanc-Mathieu R."/>
            <person name="Endo H."/>
            <person name="Kuwata A."/>
            <person name="Ogata H."/>
        </authorList>
    </citation>
    <scope>NUCLEOTIDE SEQUENCE [LARGE SCALE GENOMIC DNA]</scope>
    <source>
        <strain evidence="3">NIES 3701</strain>
    </source>
</reference>
<name>A0A9W7AK43_9STRA</name>
<dbReference type="SUPFAM" id="SSF48371">
    <property type="entry name" value="ARM repeat"/>
    <property type="match status" value="1"/>
</dbReference>
<dbReference type="EMBL" id="BRXY01000143">
    <property type="protein sequence ID" value="GMH70837.1"/>
    <property type="molecule type" value="Genomic_DNA"/>
</dbReference>
<sequence length="674" mass="77455">MDFSPSNIFTVQLRSGVVCNALPRFSHPTFCPPDAPKSSVIIMGGGGSKTPKSPKGSASTPKGKGGSHGSFSSDSGRSGRSGKSRSEEKTSFEIQKSNVSSIRAKMSPTRDRRAYMEQGSSGKLKERTMTTSERGIRTMKSSPTKRIALGSIGSSPSEEQKSSGSNLEGAFNEAEEFEDIDDHDVDFPHSMWQNMEFMDKTLPKLEDTDADEREELFVNKLHLCTLVYDHQDAELHKEEKKIQMDTLKELKEYVEDPPLDDNGVFTDVIFANLVNCFEEQAFQPLSIGSEKVDLYDLAGMKESGMLVSNDDSMKKFLEPAWPYIKLLYELFLKYINRMKGAILKELVDKRLCGLLIERFNSSDHRERDMLRSIILRIYNKFMEHRPAIRAFINTSFYRFIYETGKHNGVTELLEVLEPIINGFKAPLKQEHLDMLEKTLIPLHKAPYQVMQTYHKELKKLLGIFMDKDPDRCGAIIIRRIAAFWPLRHGPKQVAMINELEDILEHITKEMWREGELAKTRKLFYKLMNHIVGSEHFQVAERGLKLWQNRFLYDGCFNRHEFAKEILDTTFTQLYFKSHDHWQNNDGLKGEGKEVVGCKVGDLALKVLYGYKKSETEYYETLKKEYTKGRSGGTQKKEKHSNFFHSDERWKDIEALAARNRGEESKDEFKNEKKD</sequence>
<dbReference type="PANTHER" id="PTHR10257">
    <property type="entry name" value="SERINE/THREONINE PROTEIN PHOSPHATASE 2A PP2A REGULATORY SUBUNIT B"/>
    <property type="match status" value="1"/>
</dbReference>
<dbReference type="Proteomes" id="UP001165085">
    <property type="component" value="Unassembled WGS sequence"/>
</dbReference>
<feature type="region of interest" description="Disordered" evidence="1">
    <location>
        <begin position="41"/>
        <end position="168"/>
    </location>
</feature>
<protein>
    <recommendedName>
        <fullName evidence="4">Serine/threonine protein phosphatase 2A regulatory subunit</fullName>
    </recommendedName>
</protein>
<feature type="compositionally biased region" description="Low complexity" evidence="1">
    <location>
        <begin position="49"/>
        <end position="62"/>
    </location>
</feature>
<dbReference type="InterPro" id="IPR016024">
    <property type="entry name" value="ARM-type_fold"/>
</dbReference>
<gene>
    <name evidence="2" type="ORF">TrST_g2621</name>
</gene>
<dbReference type="OrthoDB" id="10264446at2759"/>
<dbReference type="InterPro" id="IPR011989">
    <property type="entry name" value="ARM-like"/>
</dbReference>
<dbReference type="GO" id="GO:0000159">
    <property type="term" value="C:protein phosphatase type 2A complex"/>
    <property type="evidence" value="ECO:0007669"/>
    <property type="project" value="InterPro"/>
</dbReference>
<dbReference type="PANTHER" id="PTHR10257:SF3">
    <property type="entry name" value="SERINE_THREONINE-PROTEIN PHOSPHATASE 2A 56 KDA REGULATORY SUBUNIT GAMMA ISOFORM"/>
    <property type="match status" value="1"/>
</dbReference>
<accession>A0A9W7AK43</accession>
<feature type="compositionally biased region" description="Low complexity" evidence="1">
    <location>
        <begin position="151"/>
        <end position="165"/>
    </location>
</feature>
<dbReference type="GO" id="GO:0019888">
    <property type="term" value="F:protein phosphatase regulator activity"/>
    <property type="evidence" value="ECO:0007669"/>
    <property type="project" value="InterPro"/>
</dbReference>
<dbReference type="InterPro" id="IPR002554">
    <property type="entry name" value="PP2A_B56"/>
</dbReference>
<organism evidence="2 3">
    <name type="scientific">Triparma strigata</name>
    <dbReference type="NCBI Taxonomy" id="1606541"/>
    <lineage>
        <taxon>Eukaryota</taxon>
        <taxon>Sar</taxon>
        <taxon>Stramenopiles</taxon>
        <taxon>Ochrophyta</taxon>
        <taxon>Bolidophyceae</taxon>
        <taxon>Parmales</taxon>
        <taxon>Triparmaceae</taxon>
        <taxon>Triparma</taxon>
    </lineage>
</organism>
<feature type="compositionally biased region" description="Low complexity" evidence="1">
    <location>
        <begin position="69"/>
        <end position="78"/>
    </location>
</feature>
<comment type="caution">
    <text evidence="2">The sequence shown here is derived from an EMBL/GenBank/DDBJ whole genome shotgun (WGS) entry which is preliminary data.</text>
</comment>
<dbReference type="GO" id="GO:0007165">
    <property type="term" value="P:signal transduction"/>
    <property type="evidence" value="ECO:0007669"/>
    <property type="project" value="InterPro"/>
</dbReference>
<evidence type="ECO:0000256" key="1">
    <source>
        <dbReference type="SAM" id="MobiDB-lite"/>
    </source>
</evidence>
<proteinExistence type="predicted"/>
<dbReference type="AlphaFoldDB" id="A0A9W7AK43"/>
<feature type="compositionally biased region" description="Polar residues" evidence="1">
    <location>
        <begin position="129"/>
        <end position="144"/>
    </location>
</feature>
<feature type="compositionally biased region" description="Polar residues" evidence="1">
    <location>
        <begin position="92"/>
        <end position="101"/>
    </location>
</feature>
<evidence type="ECO:0000313" key="2">
    <source>
        <dbReference type="EMBL" id="GMH70837.1"/>
    </source>
</evidence>
<evidence type="ECO:0008006" key="4">
    <source>
        <dbReference type="Google" id="ProtNLM"/>
    </source>
</evidence>
<keyword evidence="3" id="KW-1185">Reference proteome</keyword>
<dbReference type="Gene3D" id="1.25.10.10">
    <property type="entry name" value="Leucine-rich Repeat Variant"/>
    <property type="match status" value="1"/>
</dbReference>
<dbReference type="Pfam" id="PF01603">
    <property type="entry name" value="B56"/>
    <property type="match status" value="1"/>
</dbReference>